<organism evidence="1 2">
    <name type="scientific">Syphacia muris</name>
    <dbReference type="NCBI Taxonomy" id="451379"/>
    <lineage>
        <taxon>Eukaryota</taxon>
        <taxon>Metazoa</taxon>
        <taxon>Ecdysozoa</taxon>
        <taxon>Nematoda</taxon>
        <taxon>Chromadorea</taxon>
        <taxon>Rhabditida</taxon>
        <taxon>Spirurina</taxon>
        <taxon>Oxyuridomorpha</taxon>
        <taxon>Oxyuroidea</taxon>
        <taxon>Oxyuridae</taxon>
        <taxon>Syphacia</taxon>
    </lineage>
</organism>
<dbReference type="WBParaSite" id="SMUV_0000200001-mRNA-1">
    <property type="protein sequence ID" value="SMUV_0000200001-mRNA-1"/>
    <property type="gene ID" value="SMUV_0000200001"/>
</dbReference>
<name>A0A0N5ACX0_9BILA</name>
<keyword evidence="1" id="KW-1185">Reference proteome</keyword>
<dbReference type="Proteomes" id="UP000046393">
    <property type="component" value="Unplaced"/>
</dbReference>
<dbReference type="AlphaFoldDB" id="A0A0N5ACX0"/>
<accession>A0A0N5ACX0</accession>
<proteinExistence type="predicted"/>
<evidence type="ECO:0000313" key="2">
    <source>
        <dbReference type="WBParaSite" id="SMUV_0000200001-mRNA-1"/>
    </source>
</evidence>
<protein>
    <submittedName>
        <fullName evidence="2">DUF3396 domain-containing protein</fullName>
    </submittedName>
</protein>
<evidence type="ECO:0000313" key="1">
    <source>
        <dbReference type="Proteomes" id="UP000046393"/>
    </source>
</evidence>
<reference evidence="2" key="1">
    <citation type="submission" date="2017-02" db="UniProtKB">
        <authorList>
            <consortium name="WormBaseParasite"/>
        </authorList>
    </citation>
    <scope>IDENTIFICATION</scope>
</reference>
<sequence>MVVSISNYNDDTDQLYDDFQHVEISGFLTEFPDVIYNHAETYLQLKNVRTLVITPKIDKDAKENGIDWYKVWQELESYERCIKPRNVGLTPRSGFAWLDACNRRPEAELFPENAGKIRFMWESDVVYSGVILSFMLTDYDDPELLSTVLRTFKDAVRKCDPITRGGYRGLCLWASYDNPDIQSSIITISNFTYNTSARYDDFQSIEISGLLTDSPEAIYNQAETYLQLKNVKALIVTPEIDKDAKENGIDWFEVWPELESYEVWEMNS</sequence>